<gene>
    <name evidence="1" type="ORF">ACFOM8_22175</name>
</gene>
<keyword evidence="2" id="KW-1185">Reference proteome</keyword>
<dbReference type="Proteomes" id="UP001595539">
    <property type="component" value="Unassembled WGS sequence"/>
</dbReference>
<evidence type="ECO:0000313" key="1">
    <source>
        <dbReference type="EMBL" id="MFC3632114.1"/>
    </source>
</evidence>
<organism evidence="1 2">
    <name type="scientific">Paracoccus angustae</name>
    <dbReference type="NCBI Taxonomy" id="1671480"/>
    <lineage>
        <taxon>Bacteria</taxon>
        <taxon>Pseudomonadati</taxon>
        <taxon>Pseudomonadota</taxon>
        <taxon>Alphaproteobacteria</taxon>
        <taxon>Rhodobacterales</taxon>
        <taxon>Paracoccaceae</taxon>
        <taxon>Paracoccus</taxon>
    </lineage>
</organism>
<dbReference type="EMBL" id="JBHRXY010000073">
    <property type="protein sequence ID" value="MFC3632114.1"/>
    <property type="molecule type" value="Genomic_DNA"/>
</dbReference>
<name>A0ABV7UB21_9RHOB</name>
<sequence>NTASPKAGTLMGTGKRAFWFVDLEEILGMDDRTWRRESGACSVILVPLLFDIDGYLKGYAGGLVVFRLMSLHIGLVAKAMIQVSASLFGGSRVHCGTTSRDDCPVFRGRMTDVQGSTSRIAPAMVLST</sequence>
<comment type="caution">
    <text evidence="1">The sequence shown here is derived from an EMBL/GenBank/DDBJ whole genome shotgun (WGS) entry which is preliminary data.</text>
</comment>
<reference evidence="2" key="1">
    <citation type="journal article" date="2019" name="Int. J. Syst. Evol. Microbiol.">
        <title>The Global Catalogue of Microorganisms (GCM) 10K type strain sequencing project: providing services to taxonomists for standard genome sequencing and annotation.</title>
        <authorList>
            <consortium name="The Broad Institute Genomics Platform"/>
            <consortium name="The Broad Institute Genome Sequencing Center for Infectious Disease"/>
            <person name="Wu L."/>
            <person name="Ma J."/>
        </authorList>
    </citation>
    <scope>NUCLEOTIDE SEQUENCE [LARGE SCALE GENOMIC DNA]</scope>
    <source>
        <strain evidence="2">KCTC 42473</strain>
    </source>
</reference>
<protein>
    <submittedName>
        <fullName evidence="1">Uncharacterized protein</fullName>
    </submittedName>
</protein>
<dbReference type="RefSeq" id="WP_377764560.1">
    <property type="nucleotide sequence ID" value="NZ_JBHRXY010000073.1"/>
</dbReference>
<accession>A0ABV7UB21</accession>
<feature type="non-terminal residue" evidence="1">
    <location>
        <position position="1"/>
    </location>
</feature>
<proteinExistence type="predicted"/>
<evidence type="ECO:0000313" key="2">
    <source>
        <dbReference type="Proteomes" id="UP001595539"/>
    </source>
</evidence>